<organism evidence="1 2">
    <name type="scientific">Oryza sativa subsp. japonica</name>
    <name type="common">Rice</name>
    <dbReference type="NCBI Taxonomy" id="39947"/>
    <lineage>
        <taxon>Eukaryota</taxon>
        <taxon>Viridiplantae</taxon>
        <taxon>Streptophyta</taxon>
        <taxon>Embryophyta</taxon>
        <taxon>Tracheophyta</taxon>
        <taxon>Spermatophyta</taxon>
        <taxon>Magnoliopsida</taxon>
        <taxon>Liliopsida</taxon>
        <taxon>Poales</taxon>
        <taxon>Poaceae</taxon>
        <taxon>BOP clade</taxon>
        <taxon>Oryzoideae</taxon>
        <taxon>Oryzeae</taxon>
        <taxon>Oryzinae</taxon>
        <taxon>Oryza</taxon>
        <taxon>Oryza sativa</taxon>
    </lineage>
</organism>
<evidence type="ECO:0000313" key="2">
    <source>
        <dbReference type="Proteomes" id="UP000059680"/>
    </source>
</evidence>
<dbReference type="PaxDb" id="39947-A0A0P0WCW2"/>
<evidence type="ECO:0000313" key="1">
    <source>
        <dbReference type="EMBL" id="BAS90236.1"/>
    </source>
</evidence>
<dbReference type="AlphaFoldDB" id="A0A0P0WCW2"/>
<dbReference type="InParanoid" id="A0A0P0WCW2"/>
<dbReference type="EMBL" id="AP014960">
    <property type="protein sequence ID" value="BAS90236.1"/>
    <property type="molecule type" value="Genomic_DNA"/>
</dbReference>
<gene>
    <name evidence="1" type="ordered locus">Os04g0533602</name>
    <name evidence="1" type="ORF">OSNPB_040533602</name>
</gene>
<sequence length="70" mass="7614">MGGRLRAAWTGAWLPQLHGLVHPLHSCHLALSPLIHSPPRCAAHVFVVVVVVPSVRLSLLAVPPLYGRRE</sequence>
<reference evidence="2" key="1">
    <citation type="journal article" date="2005" name="Nature">
        <title>The map-based sequence of the rice genome.</title>
        <authorList>
            <consortium name="International rice genome sequencing project (IRGSP)"/>
            <person name="Matsumoto T."/>
            <person name="Wu J."/>
            <person name="Kanamori H."/>
            <person name="Katayose Y."/>
            <person name="Fujisawa M."/>
            <person name="Namiki N."/>
            <person name="Mizuno H."/>
            <person name="Yamamoto K."/>
            <person name="Antonio B.A."/>
            <person name="Baba T."/>
            <person name="Sakata K."/>
            <person name="Nagamura Y."/>
            <person name="Aoki H."/>
            <person name="Arikawa K."/>
            <person name="Arita K."/>
            <person name="Bito T."/>
            <person name="Chiden Y."/>
            <person name="Fujitsuka N."/>
            <person name="Fukunaka R."/>
            <person name="Hamada M."/>
            <person name="Harada C."/>
            <person name="Hayashi A."/>
            <person name="Hijishita S."/>
            <person name="Honda M."/>
            <person name="Hosokawa S."/>
            <person name="Ichikawa Y."/>
            <person name="Idonuma A."/>
            <person name="Iijima M."/>
            <person name="Ikeda M."/>
            <person name="Ikeno M."/>
            <person name="Ito K."/>
            <person name="Ito S."/>
            <person name="Ito T."/>
            <person name="Ito Y."/>
            <person name="Ito Y."/>
            <person name="Iwabuchi A."/>
            <person name="Kamiya K."/>
            <person name="Karasawa W."/>
            <person name="Kurita K."/>
            <person name="Katagiri S."/>
            <person name="Kikuta A."/>
            <person name="Kobayashi H."/>
            <person name="Kobayashi N."/>
            <person name="Machita K."/>
            <person name="Maehara T."/>
            <person name="Masukawa M."/>
            <person name="Mizubayashi T."/>
            <person name="Mukai Y."/>
            <person name="Nagasaki H."/>
            <person name="Nagata Y."/>
            <person name="Naito S."/>
            <person name="Nakashima M."/>
            <person name="Nakama Y."/>
            <person name="Nakamichi Y."/>
            <person name="Nakamura M."/>
            <person name="Meguro A."/>
            <person name="Negishi M."/>
            <person name="Ohta I."/>
            <person name="Ohta T."/>
            <person name="Okamoto M."/>
            <person name="Ono N."/>
            <person name="Saji S."/>
            <person name="Sakaguchi M."/>
            <person name="Sakai K."/>
            <person name="Shibata M."/>
            <person name="Shimokawa T."/>
            <person name="Song J."/>
            <person name="Takazaki Y."/>
            <person name="Terasawa K."/>
            <person name="Tsugane M."/>
            <person name="Tsuji K."/>
            <person name="Ueda S."/>
            <person name="Waki K."/>
            <person name="Yamagata H."/>
            <person name="Yamamoto M."/>
            <person name="Yamamoto S."/>
            <person name="Yamane H."/>
            <person name="Yoshiki S."/>
            <person name="Yoshihara R."/>
            <person name="Yukawa K."/>
            <person name="Zhong H."/>
            <person name="Yano M."/>
            <person name="Yuan Q."/>
            <person name="Ouyang S."/>
            <person name="Liu J."/>
            <person name="Jones K.M."/>
            <person name="Gansberger K."/>
            <person name="Moffat K."/>
            <person name="Hill J."/>
            <person name="Bera J."/>
            <person name="Fadrosh D."/>
            <person name="Jin S."/>
            <person name="Johri S."/>
            <person name="Kim M."/>
            <person name="Overton L."/>
            <person name="Reardon M."/>
            <person name="Tsitrin T."/>
            <person name="Vuong H."/>
            <person name="Weaver B."/>
            <person name="Ciecko A."/>
            <person name="Tallon L."/>
            <person name="Jackson J."/>
            <person name="Pai G."/>
            <person name="Aken S.V."/>
            <person name="Utterback T."/>
            <person name="Reidmuller S."/>
            <person name="Feldblyum T."/>
            <person name="Hsiao J."/>
            <person name="Zismann V."/>
            <person name="Iobst S."/>
            <person name="de Vazeille A.R."/>
            <person name="Buell C.R."/>
            <person name="Ying K."/>
            <person name="Li Y."/>
            <person name="Lu T."/>
            <person name="Huang Y."/>
            <person name="Zhao Q."/>
            <person name="Feng Q."/>
            <person name="Zhang L."/>
            <person name="Zhu J."/>
            <person name="Weng Q."/>
            <person name="Mu J."/>
            <person name="Lu Y."/>
            <person name="Fan D."/>
            <person name="Liu Y."/>
            <person name="Guan J."/>
            <person name="Zhang Y."/>
            <person name="Yu S."/>
            <person name="Liu X."/>
            <person name="Zhang Y."/>
            <person name="Hong G."/>
            <person name="Han B."/>
            <person name="Choisne N."/>
            <person name="Demange N."/>
            <person name="Orjeda G."/>
            <person name="Samain S."/>
            <person name="Cattolico L."/>
            <person name="Pelletier E."/>
            <person name="Couloux A."/>
            <person name="Segurens B."/>
            <person name="Wincker P."/>
            <person name="D'Hont A."/>
            <person name="Scarpelli C."/>
            <person name="Weissenbach J."/>
            <person name="Salanoubat M."/>
            <person name="Quetier F."/>
            <person name="Yu Y."/>
            <person name="Kim H.R."/>
            <person name="Rambo T."/>
            <person name="Currie J."/>
            <person name="Collura K."/>
            <person name="Luo M."/>
            <person name="Yang T."/>
            <person name="Ammiraju J.S.S."/>
            <person name="Engler F."/>
            <person name="Soderlund C."/>
            <person name="Wing R.A."/>
            <person name="Palmer L.E."/>
            <person name="de la Bastide M."/>
            <person name="Spiegel L."/>
            <person name="Nascimento L."/>
            <person name="Zutavern T."/>
            <person name="O'Shaughnessy A."/>
            <person name="Dike S."/>
            <person name="Dedhia N."/>
            <person name="Preston R."/>
            <person name="Balija V."/>
            <person name="McCombie W.R."/>
            <person name="Chow T."/>
            <person name="Chen H."/>
            <person name="Chung M."/>
            <person name="Chen C."/>
            <person name="Shaw J."/>
            <person name="Wu H."/>
            <person name="Hsiao K."/>
            <person name="Chao Y."/>
            <person name="Chu M."/>
            <person name="Cheng C."/>
            <person name="Hour A."/>
            <person name="Lee P."/>
            <person name="Lin S."/>
            <person name="Lin Y."/>
            <person name="Liou J."/>
            <person name="Liu S."/>
            <person name="Hsing Y."/>
            <person name="Raghuvanshi S."/>
            <person name="Mohanty A."/>
            <person name="Bharti A.K."/>
            <person name="Gaur A."/>
            <person name="Gupta V."/>
            <person name="Kumar D."/>
            <person name="Ravi V."/>
            <person name="Vij S."/>
            <person name="Kapur A."/>
            <person name="Khurana P."/>
            <person name="Khurana P."/>
            <person name="Khurana J.P."/>
            <person name="Tyagi A.K."/>
            <person name="Gaikwad K."/>
            <person name="Singh A."/>
            <person name="Dalal V."/>
            <person name="Srivastava S."/>
            <person name="Dixit A."/>
            <person name="Pal A.K."/>
            <person name="Ghazi I.A."/>
            <person name="Yadav M."/>
            <person name="Pandit A."/>
            <person name="Bhargava A."/>
            <person name="Sureshbabu K."/>
            <person name="Batra K."/>
            <person name="Sharma T.R."/>
            <person name="Mohapatra T."/>
            <person name="Singh N.K."/>
            <person name="Messing J."/>
            <person name="Nelson A.B."/>
            <person name="Fuks G."/>
            <person name="Kavchok S."/>
            <person name="Keizer G."/>
            <person name="Linton E."/>
            <person name="Llaca V."/>
            <person name="Song R."/>
            <person name="Tanyolac B."/>
            <person name="Young S."/>
            <person name="Ho-Il K."/>
            <person name="Hahn J.H."/>
            <person name="Sangsakoo G."/>
            <person name="Vanavichit A."/>
            <person name="de Mattos Luiz.A.T."/>
            <person name="Zimmer P.D."/>
            <person name="Malone G."/>
            <person name="Dellagostin O."/>
            <person name="de Oliveira A.C."/>
            <person name="Bevan M."/>
            <person name="Bancroft I."/>
            <person name="Minx P."/>
            <person name="Cordum H."/>
            <person name="Wilson R."/>
            <person name="Cheng Z."/>
            <person name="Jin W."/>
            <person name="Jiang J."/>
            <person name="Leong S.A."/>
            <person name="Iwama H."/>
            <person name="Gojobori T."/>
            <person name="Itoh T."/>
            <person name="Niimura Y."/>
            <person name="Fujii Y."/>
            <person name="Habara T."/>
            <person name="Sakai H."/>
            <person name="Sato Y."/>
            <person name="Wilson G."/>
            <person name="Kumar K."/>
            <person name="McCouch S."/>
            <person name="Juretic N."/>
            <person name="Hoen D."/>
            <person name="Wright S."/>
            <person name="Bruskiewich R."/>
            <person name="Bureau T."/>
            <person name="Miyao A."/>
            <person name="Hirochika H."/>
            <person name="Nishikawa T."/>
            <person name="Kadowaki K."/>
            <person name="Sugiura M."/>
            <person name="Burr B."/>
            <person name="Sasaki T."/>
        </authorList>
    </citation>
    <scope>NUCLEOTIDE SEQUENCE [LARGE SCALE GENOMIC DNA]</scope>
    <source>
        <strain evidence="2">cv. Nipponbare</strain>
    </source>
</reference>
<proteinExistence type="predicted"/>
<accession>A0A0P0WCW2</accession>
<reference evidence="1 2" key="3">
    <citation type="journal article" date="2013" name="Rice">
        <title>Improvement of the Oryza sativa Nipponbare reference genome using next generation sequence and optical map data.</title>
        <authorList>
            <person name="Kawahara Y."/>
            <person name="de la Bastide M."/>
            <person name="Hamilton J.P."/>
            <person name="Kanamori H."/>
            <person name="McCombie W.R."/>
            <person name="Ouyang S."/>
            <person name="Schwartz D.C."/>
            <person name="Tanaka T."/>
            <person name="Wu J."/>
            <person name="Zhou S."/>
            <person name="Childs K.L."/>
            <person name="Davidson R.M."/>
            <person name="Lin H."/>
            <person name="Quesada-Ocampo L."/>
            <person name="Vaillancourt B."/>
            <person name="Sakai H."/>
            <person name="Lee S.S."/>
            <person name="Kim J."/>
            <person name="Numa H."/>
            <person name="Itoh T."/>
            <person name="Buell C.R."/>
            <person name="Matsumoto T."/>
        </authorList>
    </citation>
    <scope>NUCLEOTIDE SEQUENCE [LARGE SCALE GENOMIC DNA]</scope>
    <source>
        <strain evidence="2">cv. Nipponbare</strain>
    </source>
</reference>
<keyword evidence="2" id="KW-1185">Reference proteome</keyword>
<protein>
    <submittedName>
        <fullName evidence="1">Os04g0533602 protein</fullName>
    </submittedName>
</protein>
<dbReference type="Gramene" id="Os04t0533602-00">
    <property type="protein sequence ID" value="Os04t0533602-00"/>
    <property type="gene ID" value="Os04g0533602"/>
</dbReference>
<reference evidence="1 2" key="2">
    <citation type="journal article" date="2013" name="Plant Cell Physiol.">
        <title>Rice Annotation Project Database (RAP-DB): an integrative and interactive database for rice genomics.</title>
        <authorList>
            <person name="Sakai H."/>
            <person name="Lee S.S."/>
            <person name="Tanaka T."/>
            <person name="Numa H."/>
            <person name="Kim J."/>
            <person name="Kawahara Y."/>
            <person name="Wakimoto H."/>
            <person name="Yang C.C."/>
            <person name="Iwamoto M."/>
            <person name="Abe T."/>
            <person name="Yamada Y."/>
            <person name="Muto A."/>
            <person name="Inokuchi H."/>
            <person name="Ikemura T."/>
            <person name="Matsumoto T."/>
            <person name="Sasaki T."/>
            <person name="Itoh T."/>
        </authorList>
    </citation>
    <scope>NUCLEOTIDE SEQUENCE [LARGE SCALE GENOMIC DNA]</scope>
    <source>
        <strain evidence="2">cv. Nipponbare</strain>
    </source>
</reference>
<dbReference type="Proteomes" id="UP000059680">
    <property type="component" value="Chromosome 4"/>
</dbReference>
<name>A0A0P0WCW2_ORYSJ</name>